<feature type="signal peptide" evidence="3">
    <location>
        <begin position="1"/>
        <end position="20"/>
    </location>
</feature>
<comment type="caution">
    <text evidence="4">The sequence shown here is derived from an EMBL/GenBank/DDBJ whole genome shotgun (WGS) entry which is preliminary data.</text>
</comment>
<gene>
    <name evidence="4" type="ORF">EV44_g0356</name>
</gene>
<keyword evidence="3" id="KW-0732">Signal</keyword>
<reference evidence="4 5" key="1">
    <citation type="journal article" date="2014" name="BMC Genomics">
        <title>Adaptive genomic structural variation in the grape powdery mildew pathogen, Erysiphe necator.</title>
        <authorList>
            <person name="Jones L."/>
            <person name="Riaz S."/>
            <person name="Morales-Cruz A."/>
            <person name="Amrine K.C."/>
            <person name="McGuire B."/>
            <person name="Gubler W.D."/>
            <person name="Walker M.A."/>
            <person name="Cantu D."/>
        </authorList>
    </citation>
    <scope>NUCLEOTIDE SEQUENCE [LARGE SCALE GENOMIC DNA]</scope>
    <source>
        <strain evidence="5">c</strain>
    </source>
</reference>
<dbReference type="HOGENOM" id="CLU_055859_4_1_1"/>
<keyword evidence="2" id="KW-1133">Transmembrane helix</keyword>
<protein>
    <submittedName>
        <fullName evidence="4">Uncharacterized protein</fullName>
    </submittedName>
</protein>
<evidence type="ECO:0000256" key="1">
    <source>
        <dbReference type="SAM" id="MobiDB-lite"/>
    </source>
</evidence>
<dbReference type="Proteomes" id="UP000030854">
    <property type="component" value="Unassembled WGS sequence"/>
</dbReference>
<dbReference type="EMBL" id="JNVN01001995">
    <property type="protein sequence ID" value="KHJ32543.1"/>
    <property type="molecule type" value="Genomic_DNA"/>
</dbReference>
<dbReference type="STRING" id="52586.A0A0B1P2M8"/>
<name>A0A0B1P2M8_UNCNE</name>
<proteinExistence type="predicted"/>
<evidence type="ECO:0000256" key="3">
    <source>
        <dbReference type="SAM" id="SignalP"/>
    </source>
</evidence>
<dbReference type="OrthoDB" id="5215637at2759"/>
<keyword evidence="2" id="KW-0812">Transmembrane</keyword>
<feature type="chain" id="PRO_5002061769" evidence="3">
    <location>
        <begin position="21"/>
        <end position="280"/>
    </location>
</feature>
<feature type="transmembrane region" description="Helical" evidence="2">
    <location>
        <begin position="179"/>
        <end position="201"/>
    </location>
</feature>
<dbReference type="AlphaFoldDB" id="A0A0B1P2M8"/>
<sequence length="280" mass="29698">MQSALFLTPVLLFFSSYASAVSTCWYPDGITSEPNHVPCNQTTNYASACCAPQDACSGGLCVSVYGPYRGSCTDQSWNSPNCAAREWPPCLTDASTRRKYNRVAPILSCASPGTKGDGVCCGYSNGSSCCNDQFRIGYSGPAYIPGFDAVATGLSSMGGTNTTNITTVPSNNDQNIGTMVGLGVGIPLGLLVAGLIGFLFYREYNKNKLIVPLNPKAGLGGTGIGHTHSPIDQHNLYQDYSNIQSRPPPPPVQSPSYHPPDSKPEPVFEVPVSNVHEMRG</sequence>
<keyword evidence="2" id="KW-0472">Membrane</keyword>
<keyword evidence="5" id="KW-1185">Reference proteome</keyword>
<evidence type="ECO:0000313" key="4">
    <source>
        <dbReference type="EMBL" id="KHJ32543.1"/>
    </source>
</evidence>
<accession>A0A0B1P2M8</accession>
<feature type="region of interest" description="Disordered" evidence="1">
    <location>
        <begin position="240"/>
        <end position="280"/>
    </location>
</feature>
<organism evidence="4 5">
    <name type="scientific">Uncinula necator</name>
    <name type="common">Grape powdery mildew</name>
    <dbReference type="NCBI Taxonomy" id="52586"/>
    <lineage>
        <taxon>Eukaryota</taxon>
        <taxon>Fungi</taxon>
        <taxon>Dikarya</taxon>
        <taxon>Ascomycota</taxon>
        <taxon>Pezizomycotina</taxon>
        <taxon>Leotiomycetes</taxon>
        <taxon>Erysiphales</taxon>
        <taxon>Erysiphaceae</taxon>
        <taxon>Erysiphe</taxon>
    </lineage>
</organism>
<evidence type="ECO:0000256" key="2">
    <source>
        <dbReference type="SAM" id="Phobius"/>
    </source>
</evidence>
<evidence type="ECO:0000313" key="5">
    <source>
        <dbReference type="Proteomes" id="UP000030854"/>
    </source>
</evidence>